<accession>A0ACB8SIE3</accession>
<keyword evidence="2" id="KW-1185">Reference proteome</keyword>
<evidence type="ECO:0000313" key="1">
    <source>
        <dbReference type="EMBL" id="KAI0055476.1"/>
    </source>
</evidence>
<dbReference type="Proteomes" id="UP000814140">
    <property type="component" value="Unassembled WGS sequence"/>
</dbReference>
<proteinExistence type="predicted"/>
<comment type="caution">
    <text evidence="1">The sequence shown here is derived from an EMBL/GenBank/DDBJ whole genome shotgun (WGS) entry which is preliminary data.</text>
</comment>
<dbReference type="EMBL" id="MU277290">
    <property type="protein sequence ID" value="KAI0055476.1"/>
    <property type="molecule type" value="Genomic_DNA"/>
</dbReference>
<protein>
    <submittedName>
        <fullName evidence="1">Uncharacterized protein</fullName>
    </submittedName>
</protein>
<gene>
    <name evidence="1" type="ORF">BV25DRAFT_1895100</name>
</gene>
<organism evidence="1 2">
    <name type="scientific">Artomyces pyxidatus</name>
    <dbReference type="NCBI Taxonomy" id="48021"/>
    <lineage>
        <taxon>Eukaryota</taxon>
        <taxon>Fungi</taxon>
        <taxon>Dikarya</taxon>
        <taxon>Basidiomycota</taxon>
        <taxon>Agaricomycotina</taxon>
        <taxon>Agaricomycetes</taxon>
        <taxon>Russulales</taxon>
        <taxon>Auriscalpiaceae</taxon>
        <taxon>Artomyces</taxon>
    </lineage>
</organism>
<name>A0ACB8SIE3_9AGAM</name>
<evidence type="ECO:0000313" key="2">
    <source>
        <dbReference type="Proteomes" id="UP000814140"/>
    </source>
</evidence>
<sequence>MASLDSTTNSLGLDLENLKLADPAVPAPDPVEQPTEHSSPSANPDEPTKDDESKAGAARKRNPYINPERVKTGGAQRDKLTDEELADRMARMREQNEKIKQRRMDVQADEDAFKKTQAEERVKQAKTRKVQETIDRTREQNARRKMEKIQSREWDSEKKGDAQWSKAQPTKPNATASVGDPGSGGRGNARGRGGGSGRGQGRGRGRGRGGSEGANKRTEGGEAVSASPKPASASTPAPTS</sequence>
<reference evidence="1" key="1">
    <citation type="submission" date="2021-03" db="EMBL/GenBank/DDBJ databases">
        <authorList>
            <consortium name="DOE Joint Genome Institute"/>
            <person name="Ahrendt S."/>
            <person name="Looney B.P."/>
            <person name="Miyauchi S."/>
            <person name="Morin E."/>
            <person name="Drula E."/>
            <person name="Courty P.E."/>
            <person name="Chicoki N."/>
            <person name="Fauchery L."/>
            <person name="Kohler A."/>
            <person name="Kuo A."/>
            <person name="Labutti K."/>
            <person name="Pangilinan J."/>
            <person name="Lipzen A."/>
            <person name="Riley R."/>
            <person name="Andreopoulos W."/>
            <person name="He G."/>
            <person name="Johnson J."/>
            <person name="Barry K.W."/>
            <person name="Grigoriev I.V."/>
            <person name="Nagy L."/>
            <person name="Hibbett D."/>
            <person name="Henrissat B."/>
            <person name="Matheny P.B."/>
            <person name="Labbe J."/>
            <person name="Martin F."/>
        </authorList>
    </citation>
    <scope>NUCLEOTIDE SEQUENCE</scope>
    <source>
        <strain evidence="1">HHB10654</strain>
    </source>
</reference>
<reference evidence="1" key="2">
    <citation type="journal article" date="2022" name="New Phytol.">
        <title>Evolutionary transition to the ectomycorrhizal habit in the genomes of a hyperdiverse lineage of mushroom-forming fungi.</title>
        <authorList>
            <person name="Looney B."/>
            <person name="Miyauchi S."/>
            <person name="Morin E."/>
            <person name="Drula E."/>
            <person name="Courty P.E."/>
            <person name="Kohler A."/>
            <person name="Kuo A."/>
            <person name="LaButti K."/>
            <person name="Pangilinan J."/>
            <person name="Lipzen A."/>
            <person name="Riley R."/>
            <person name="Andreopoulos W."/>
            <person name="He G."/>
            <person name="Johnson J."/>
            <person name="Nolan M."/>
            <person name="Tritt A."/>
            <person name="Barry K.W."/>
            <person name="Grigoriev I.V."/>
            <person name="Nagy L.G."/>
            <person name="Hibbett D."/>
            <person name="Henrissat B."/>
            <person name="Matheny P.B."/>
            <person name="Labbe J."/>
            <person name="Martin F.M."/>
        </authorList>
    </citation>
    <scope>NUCLEOTIDE SEQUENCE</scope>
    <source>
        <strain evidence="1">HHB10654</strain>
    </source>
</reference>